<dbReference type="SUPFAM" id="SSF54695">
    <property type="entry name" value="POZ domain"/>
    <property type="match status" value="1"/>
</dbReference>
<feature type="region of interest" description="Disordered" evidence="1">
    <location>
        <begin position="53"/>
        <end position="110"/>
    </location>
</feature>
<dbReference type="InterPro" id="IPR000210">
    <property type="entry name" value="BTB/POZ_dom"/>
</dbReference>
<evidence type="ECO:0000313" key="2">
    <source>
        <dbReference type="EMBL" id="CAB4027290.1"/>
    </source>
</evidence>
<dbReference type="Pfam" id="PF07707">
    <property type="entry name" value="BACK"/>
    <property type="match status" value="1"/>
</dbReference>
<dbReference type="SMART" id="SM00875">
    <property type="entry name" value="BACK"/>
    <property type="match status" value="1"/>
</dbReference>
<feature type="compositionally biased region" description="Low complexity" evidence="1">
    <location>
        <begin position="203"/>
        <end position="217"/>
    </location>
</feature>
<dbReference type="InterPro" id="IPR045890">
    <property type="entry name" value="POB1-like"/>
</dbReference>
<dbReference type="EMBL" id="CACRXK020014712">
    <property type="protein sequence ID" value="CAB4027290.1"/>
    <property type="molecule type" value="Genomic_DNA"/>
</dbReference>
<dbReference type="InterPro" id="IPR011333">
    <property type="entry name" value="SKP1/BTB/POZ_sf"/>
</dbReference>
<dbReference type="InterPro" id="IPR011705">
    <property type="entry name" value="BACK"/>
</dbReference>
<dbReference type="PANTHER" id="PTHR46336">
    <property type="entry name" value="OS02G0260700 PROTEIN"/>
    <property type="match status" value="1"/>
</dbReference>
<dbReference type="AlphaFoldDB" id="A0A6S7JE65"/>
<dbReference type="Gene3D" id="1.25.40.420">
    <property type="match status" value="1"/>
</dbReference>
<proteinExistence type="predicted"/>
<dbReference type="Gene3D" id="3.30.710.10">
    <property type="entry name" value="Potassium Channel Kv1.1, Chain A"/>
    <property type="match status" value="1"/>
</dbReference>
<accession>A0A6S7JE65</accession>
<evidence type="ECO:0000313" key="3">
    <source>
        <dbReference type="Proteomes" id="UP001152795"/>
    </source>
</evidence>
<organism evidence="2 3">
    <name type="scientific">Paramuricea clavata</name>
    <name type="common">Red gorgonian</name>
    <name type="synonym">Violescent sea-whip</name>
    <dbReference type="NCBI Taxonomy" id="317549"/>
    <lineage>
        <taxon>Eukaryota</taxon>
        <taxon>Metazoa</taxon>
        <taxon>Cnidaria</taxon>
        <taxon>Anthozoa</taxon>
        <taxon>Octocorallia</taxon>
        <taxon>Malacalcyonacea</taxon>
        <taxon>Plexauridae</taxon>
        <taxon>Paramuricea</taxon>
    </lineage>
</organism>
<evidence type="ECO:0000256" key="1">
    <source>
        <dbReference type="SAM" id="MobiDB-lite"/>
    </source>
</evidence>
<feature type="compositionally biased region" description="Polar residues" evidence="1">
    <location>
        <begin position="164"/>
        <end position="181"/>
    </location>
</feature>
<feature type="compositionally biased region" description="Basic and acidic residues" evidence="1">
    <location>
        <begin position="144"/>
        <end position="157"/>
    </location>
</feature>
<dbReference type="Proteomes" id="UP001152795">
    <property type="component" value="Unassembled WGS sequence"/>
</dbReference>
<gene>
    <name evidence="2" type="ORF">PACLA_8A008185</name>
</gene>
<dbReference type="Pfam" id="PF00651">
    <property type="entry name" value="BTB"/>
    <property type="match status" value="1"/>
</dbReference>
<dbReference type="PANTHER" id="PTHR46336:SF3">
    <property type="entry name" value="BTB_POZ DOMAIN-CONTAINING PROTEIN POB1"/>
    <property type="match status" value="1"/>
</dbReference>
<keyword evidence="3" id="KW-1185">Reference proteome</keyword>
<comment type="caution">
    <text evidence="2">The sequence shown here is derived from an EMBL/GenBank/DDBJ whole genome shotgun (WGS) entry which is preliminary data.</text>
</comment>
<dbReference type="OrthoDB" id="5982674at2759"/>
<feature type="compositionally biased region" description="Basic and acidic residues" evidence="1">
    <location>
        <begin position="71"/>
        <end position="90"/>
    </location>
</feature>
<reference evidence="2" key="1">
    <citation type="submission" date="2020-04" db="EMBL/GenBank/DDBJ databases">
        <authorList>
            <person name="Alioto T."/>
            <person name="Alioto T."/>
            <person name="Gomez Garrido J."/>
        </authorList>
    </citation>
    <scope>NUCLEOTIDE SEQUENCE</scope>
    <source>
        <strain evidence="2">A484AB</strain>
    </source>
</reference>
<dbReference type="PROSITE" id="PS50097">
    <property type="entry name" value="BTB"/>
    <property type="match status" value="1"/>
</dbReference>
<sequence>MSTFAQQILRAVKLNDVLELLKSYEAEFNKPDLHDRVLIFDVVASRPRRLSVANAEENERNENGASNQNKDGSDSETKDGSDGETAKTENVEDVEIGVNTNDESETESDDCEIASNYVNGSQQIENKLSNESQDDDDWSIKVEEANDTEVTNKHETVLNEDVETNQNTSNGNKMKGQQKSEITNDDNDATPSLNDKLDKEQSENSNEISSKSNEAINYPTNEGQTIRQHKFYIHGTWLAIQSSYFRSLFFSGTKESSAQEVHVQISESEEQAHLMLLEAMYKIDMLDNVHVDELLEVLRLSHKYDAKFVFKKCKNCLEAAVVSIEIFEKIMCFIAVDSTITDVKDLVKNLLHYLVKEFSPLDKTWQTTRFENLSETTLKYLLSSDKLVANSENTIFHALMHWIEQRGIDNVLQSQELPSLLSLIRFELMSIDYLHNIVQHNSVAKKLPDFNDHFIRGISYHALPDTLIQRLPRQPVKRKASMQFILSTEASKQFFIPYTWVIAVEVLDKLAQTGQTIKSCEFWYCGYKMVLVISHVLKFTGGNKASFNATLSLAVINLTEQSEVMIQWQPASQSFRSTPPERKYTFEKKACVSCVDITYETEVHQEESNSNEASRPIAMSKSSRFTFNTPSTNTLGASESTTFSFVNVASSNTNTLGASKPTSFSLFSVASPSGNTFGASTPSCSLFGFAAAPRTTSSGPFGGGVAPRTTSLGPFGGVVAPRTTSSGLFSGVAAATTTSSFGSVASSNTNMLGASKPASVSKKESPIPCLSIDVKMKLV</sequence>
<feature type="region of interest" description="Disordered" evidence="1">
    <location>
        <begin position="144"/>
        <end position="219"/>
    </location>
</feature>
<name>A0A6S7JE65_PARCT</name>
<protein>
    <submittedName>
        <fullName evidence="2">BTB POZ domain-containing POB1</fullName>
    </submittedName>
</protein>